<keyword evidence="7" id="KW-1185">Reference proteome</keyword>
<dbReference type="SUPFAM" id="SSF54211">
    <property type="entry name" value="Ribosomal protein S5 domain 2-like"/>
    <property type="match status" value="1"/>
</dbReference>
<dbReference type="InterPro" id="IPR000754">
    <property type="entry name" value="Ribosomal_uS9"/>
</dbReference>
<dbReference type="Proteomes" id="UP000027138">
    <property type="component" value="Unassembled WGS sequence"/>
</dbReference>
<dbReference type="KEGG" id="jcu:105648437"/>
<gene>
    <name evidence="6" type="ORF">JCGZ_26076</name>
</gene>
<evidence type="ECO:0000256" key="3">
    <source>
        <dbReference type="ARBA" id="ARBA00023274"/>
    </source>
</evidence>
<evidence type="ECO:0000313" key="6">
    <source>
        <dbReference type="EMBL" id="KDP22245.1"/>
    </source>
</evidence>
<evidence type="ECO:0000256" key="2">
    <source>
        <dbReference type="ARBA" id="ARBA00022980"/>
    </source>
</evidence>
<feature type="region of interest" description="Disordered" evidence="5">
    <location>
        <begin position="45"/>
        <end position="132"/>
    </location>
</feature>
<dbReference type="GO" id="GO:0006412">
    <property type="term" value="P:translation"/>
    <property type="evidence" value="ECO:0007669"/>
    <property type="project" value="InterPro"/>
</dbReference>
<dbReference type="AlphaFoldDB" id="A0A067JQJ0"/>
<accession>A0A067JQJ0</accession>
<evidence type="ECO:0000256" key="5">
    <source>
        <dbReference type="SAM" id="MobiDB-lite"/>
    </source>
</evidence>
<dbReference type="PANTHER" id="PTHR21569">
    <property type="entry name" value="RIBOSOMAL PROTEIN S9"/>
    <property type="match status" value="1"/>
</dbReference>
<reference evidence="6 7" key="1">
    <citation type="journal article" date="2014" name="PLoS ONE">
        <title>Global Analysis of Gene Expression Profiles in Physic Nut (Jatropha curcas L.) Seedlings Exposed to Salt Stress.</title>
        <authorList>
            <person name="Zhang L."/>
            <person name="Zhang C."/>
            <person name="Wu P."/>
            <person name="Chen Y."/>
            <person name="Li M."/>
            <person name="Jiang H."/>
            <person name="Wu G."/>
        </authorList>
    </citation>
    <scope>NUCLEOTIDE SEQUENCE [LARGE SCALE GENOMIC DNA]</scope>
    <source>
        <strain evidence="7">cv. GZQX0401</strain>
        <tissue evidence="6">Young leaves</tissue>
    </source>
</reference>
<dbReference type="FunFam" id="3.30.230.10:FF:000034">
    <property type="entry name" value="30S ribosomal protein S9"/>
    <property type="match status" value="1"/>
</dbReference>
<dbReference type="OrthoDB" id="10254627at2759"/>
<keyword evidence="2 4" id="KW-0689">Ribosomal protein</keyword>
<feature type="compositionally biased region" description="Basic residues" evidence="5">
    <location>
        <begin position="385"/>
        <end position="400"/>
    </location>
</feature>
<dbReference type="STRING" id="180498.A0A067JQJ0"/>
<protein>
    <recommendedName>
        <fullName evidence="8">30S ribosomal protein S9</fullName>
    </recommendedName>
</protein>
<organism evidence="6 7">
    <name type="scientific">Jatropha curcas</name>
    <name type="common">Barbados nut</name>
    <dbReference type="NCBI Taxonomy" id="180498"/>
    <lineage>
        <taxon>Eukaryota</taxon>
        <taxon>Viridiplantae</taxon>
        <taxon>Streptophyta</taxon>
        <taxon>Embryophyta</taxon>
        <taxon>Tracheophyta</taxon>
        <taxon>Spermatophyta</taxon>
        <taxon>Magnoliopsida</taxon>
        <taxon>eudicotyledons</taxon>
        <taxon>Gunneridae</taxon>
        <taxon>Pentapetalae</taxon>
        <taxon>rosids</taxon>
        <taxon>fabids</taxon>
        <taxon>Malpighiales</taxon>
        <taxon>Euphorbiaceae</taxon>
        <taxon>Crotonoideae</taxon>
        <taxon>Jatropheae</taxon>
        <taxon>Jatropha</taxon>
    </lineage>
</organism>
<feature type="compositionally biased region" description="Low complexity" evidence="5">
    <location>
        <begin position="45"/>
        <end position="54"/>
    </location>
</feature>
<feature type="region of interest" description="Disordered" evidence="5">
    <location>
        <begin position="375"/>
        <end position="400"/>
    </location>
</feature>
<dbReference type="Gene3D" id="3.30.230.10">
    <property type="match status" value="1"/>
</dbReference>
<dbReference type="Pfam" id="PF00380">
    <property type="entry name" value="Ribosomal_S9"/>
    <property type="match status" value="1"/>
</dbReference>
<evidence type="ECO:0000313" key="7">
    <source>
        <dbReference type="Proteomes" id="UP000027138"/>
    </source>
</evidence>
<sequence>MLSRLLPKPSHFRLFYNLSSKSHFYPSSPQSSNLNLLLRSFSTNNSNNNNNNSSKGQSTPNIWKLSPESDEKFDSFFTENSTNGPAGITDSPPAEEDSWLKENDGDDDRDIFEADDKESGERNGGDGNNEWLTSEGYEVWNLDEKEEEKDNVFDIGEVASHASETGSETVVHVKSEDSEDQKMLEEEEKELTAILKGPNRAFGDLIAASGITDAMLDSLIALKDFEGVEGLPPLSEIEDMRYASSTRKSTRAEIERQKQEEVAKARVRQVDDKGRAYGTGRRKCSVARVWVQPGTGKFSVNDKEFDVYFPMLDHRAALLRPFSETKTLGLWDVNWTVKGGGVSGQVGAIQLGISRALQSWEPDLRPPLRNAGFLTRDPRVVERKKPGKAKARKSFQWVKR</sequence>
<proteinExistence type="inferred from homology"/>
<dbReference type="GO" id="GO:0003723">
    <property type="term" value="F:RNA binding"/>
    <property type="evidence" value="ECO:0007669"/>
    <property type="project" value="TreeGrafter"/>
</dbReference>
<evidence type="ECO:0000256" key="1">
    <source>
        <dbReference type="ARBA" id="ARBA00005251"/>
    </source>
</evidence>
<dbReference type="HAMAP" id="MF_00532_B">
    <property type="entry name" value="Ribosomal_uS9_B"/>
    <property type="match status" value="1"/>
</dbReference>
<name>A0A067JQJ0_JATCU</name>
<evidence type="ECO:0008006" key="8">
    <source>
        <dbReference type="Google" id="ProtNLM"/>
    </source>
</evidence>
<dbReference type="GO" id="GO:0022627">
    <property type="term" value="C:cytosolic small ribosomal subunit"/>
    <property type="evidence" value="ECO:0007669"/>
    <property type="project" value="TreeGrafter"/>
</dbReference>
<evidence type="ECO:0000256" key="4">
    <source>
        <dbReference type="RuleBase" id="RU003815"/>
    </source>
</evidence>
<dbReference type="NCBIfam" id="NF001099">
    <property type="entry name" value="PRK00132.1"/>
    <property type="match status" value="1"/>
</dbReference>
<dbReference type="GO" id="GO:0003735">
    <property type="term" value="F:structural constituent of ribosome"/>
    <property type="evidence" value="ECO:0007669"/>
    <property type="project" value="InterPro"/>
</dbReference>
<dbReference type="EMBL" id="KK915447">
    <property type="protein sequence ID" value="KDP22245.1"/>
    <property type="molecule type" value="Genomic_DNA"/>
</dbReference>
<feature type="compositionally biased region" description="Basic and acidic residues" evidence="5">
    <location>
        <begin position="111"/>
        <end position="124"/>
    </location>
</feature>
<dbReference type="InterPro" id="IPR014721">
    <property type="entry name" value="Ribsml_uS5_D2-typ_fold_subgr"/>
</dbReference>
<dbReference type="PANTHER" id="PTHR21569:SF1">
    <property type="entry name" value="SMALL RIBOSOMAL SUBUNIT PROTEIN US9M"/>
    <property type="match status" value="1"/>
</dbReference>
<comment type="similarity">
    <text evidence="1 4">Belongs to the universal ribosomal protein uS9 family.</text>
</comment>
<dbReference type="InterPro" id="IPR020568">
    <property type="entry name" value="Ribosomal_Su5_D2-typ_SF"/>
</dbReference>
<dbReference type="InterPro" id="IPR023035">
    <property type="entry name" value="Ribosomal_uS9_bac/plastid"/>
</dbReference>
<dbReference type="PROSITE" id="PS00360">
    <property type="entry name" value="RIBOSOMAL_S9"/>
    <property type="match status" value="1"/>
</dbReference>
<keyword evidence="3 4" id="KW-0687">Ribonucleoprotein</keyword>
<dbReference type="InterPro" id="IPR020574">
    <property type="entry name" value="Ribosomal_uS9_CS"/>
</dbReference>